<organism evidence="3 4">
    <name type="scientific">Methylobacterium dankookense</name>
    <dbReference type="NCBI Taxonomy" id="560405"/>
    <lineage>
        <taxon>Bacteria</taxon>
        <taxon>Pseudomonadati</taxon>
        <taxon>Pseudomonadota</taxon>
        <taxon>Alphaproteobacteria</taxon>
        <taxon>Hyphomicrobiales</taxon>
        <taxon>Methylobacteriaceae</taxon>
        <taxon>Methylobacterium</taxon>
    </lineage>
</organism>
<dbReference type="AlphaFoldDB" id="A0A564FRI4"/>
<reference evidence="2" key="3">
    <citation type="submission" date="2021-08" db="EMBL/GenBank/DDBJ databases">
        <authorList>
            <person name="Tani A."/>
            <person name="Ola A."/>
            <person name="Ogura Y."/>
            <person name="Katsura K."/>
            <person name="Hayashi T."/>
        </authorList>
    </citation>
    <scope>NUCLEOTIDE SEQUENCE</scope>
    <source>
        <strain evidence="2">DSM 22415</strain>
    </source>
</reference>
<keyword evidence="1" id="KW-0732">Signal</keyword>
<sequence length="127" mass="13280">MKALTLFAALPLIAVSLGGAEAASRKAQVPNRFDGNWSIEVITESGSCDRAYRYGVRIEQGQASYPGGDFQISGRVTPNGAVRATISNSLGSANVVGRLAAGGYGNGTWTASGSNQCRGRWNAERRG</sequence>
<keyword evidence="5" id="KW-1185">Reference proteome</keyword>
<evidence type="ECO:0000313" key="3">
    <source>
        <dbReference type="EMBL" id="VUF10557.1"/>
    </source>
</evidence>
<name>A0A564FRI4_9HYPH</name>
<evidence type="ECO:0000313" key="4">
    <source>
        <dbReference type="Proteomes" id="UP000401717"/>
    </source>
</evidence>
<dbReference type="RefSeq" id="WP_144758978.1">
    <property type="nucleotide sequence ID" value="NZ_BPQI01000177.1"/>
</dbReference>
<feature type="signal peptide" evidence="1">
    <location>
        <begin position="1"/>
        <end position="22"/>
    </location>
</feature>
<reference evidence="2" key="2">
    <citation type="journal article" date="2021" name="Front. Microbiol.">
        <title>Comprehensive Comparative Genomics and Phenotyping of Methylobacterium Species.</title>
        <authorList>
            <person name="Alessa O."/>
            <person name="Ogura Y."/>
            <person name="Fujitani Y."/>
            <person name="Takami H."/>
            <person name="Hayashi T."/>
            <person name="Sahin N."/>
            <person name="Tani A."/>
        </authorList>
    </citation>
    <scope>NUCLEOTIDE SEQUENCE</scope>
    <source>
        <strain evidence="2">DSM 22415</strain>
    </source>
</reference>
<dbReference type="EMBL" id="BPQI01000177">
    <property type="protein sequence ID" value="GJD58932.1"/>
    <property type="molecule type" value="Genomic_DNA"/>
</dbReference>
<gene>
    <name evidence="2" type="ORF">IFDJLNFL_4858</name>
    <name evidence="3" type="ORF">MTDSW087_00224</name>
</gene>
<dbReference type="Proteomes" id="UP000401717">
    <property type="component" value="Unassembled WGS sequence"/>
</dbReference>
<proteinExistence type="predicted"/>
<accession>A0A564FRI4</accession>
<feature type="chain" id="PRO_5021856415" description="Large exoprotein involved in heme utilization or adhesion" evidence="1">
    <location>
        <begin position="23"/>
        <end position="127"/>
    </location>
</feature>
<dbReference type="Proteomes" id="UP001055303">
    <property type="component" value="Unassembled WGS sequence"/>
</dbReference>
<evidence type="ECO:0008006" key="6">
    <source>
        <dbReference type="Google" id="ProtNLM"/>
    </source>
</evidence>
<reference evidence="3 4" key="1">
    <citation type="submission" date="2019-06" db="EMBL/GenBank/DDBJ databases">
        <authorList>
            <person name="Rodrigo-Torres L."/>
            <person name="Arahal R. D."/>
            <person name="Lucena T."/>
        </authorList>
    </citation>
    <scope>NUCLEOTIDE SEQUENCE [LARGE SCALE GENOMIC DNA]</scope>
    <source>
        <strain evidence="3 4">SW08-7</strain>
    </source>
</reference>
<dbReference type="EMBL" id="CABFVH010000001">
    <property type="protein sequence ID" value="VUF10557.1"/>
    <property type="molecule type" value="Genomic_DNA"/>
</dbReference>
<protein>
    <recommendedName>
        <fullName evidence="6">Large exoprotein involved in heme utilization or adhesion</fullName>
    </recommendedName>
</protein>
<evidence type="ECO:0000313" key="2">
    <source>
        <dbReference type="EMBL" id="GJD58932.1"/>
    </source>
</evidence>
<evidence type="ECO:0000313" key="5">
    <source>
        <dbReference type="Proteomes" id="UP001055303"/>
    </source>
</evidence>
<evidence type="ECO:0000256" key="1">
    <source>
        <dbReference type="SAM" id="SignalP"/>
    </source>
</evidence>
<dbReference type="OrthoDB" id="8236492at2"/>